<dbReference type="PROSITE" id="PS00455">
    <property type="entry name" value="AMP_BINDING"/>
    <property type="match status" value="3"/>
</dbReference>
<dbReference type="SMART" id="SM00823">
    <property type="entry name" value="PKS_PP"/>
    <property type="match status" value="3"/>
</dbReference>
<evidence type="ECO:0000256" key="3">
    <source>
        <dbReference type="ARBA" id="ARBA00022553"/>
    </source>
</evidence>
<dbReference type="Pfam" id="PF00501">
    <property type="entry name" value="AMP-binding"/>
    <property type="match status" value="3"/>
</dbReference>
<dbReference type="PROSITE" id="PS50075">
    <property type="entry name" value="CARRIER"/>
    <property type="match status" value="3"/>
</dbReference>
<dbReference type="Pfam" id="PF00668">
    <property type="entry name" value="Condensation"/>
    <property type="match status" value="5"/>
</dbReference>
<dbReference type="RefSeq" id="WP_330432010.1">
    <property type="nucleotide sequence ID" value="NZ_JAZDUF010000002.1"/>
</dbReference>
<name>A0ABU7MB63_9ACTN</name>
<dbReference type="InterPro" id="IPR006162">
    <property type="entry name" value="Ppantetheine_attach_site"/>
</dbReference>
<dbReference type="Gene3D" id="3.40.50.12780">
    <property type="entry name" value="N-terminal domain of ligase-like"/>
    <property type="match status" value="1"/>
</dbReference>
<feature type="domain" description="Carrier" evidence="5">
    <location>
        <begin position="3890"/>
        <end position="3966"/>
    </location>
</feature>
<protein>
    <submittedName>
        <fullName evidence="6">Amino acid adenylation domain-containing protein</fullName>
    </submittedName>
</protein>
<dbReference type="PANTHER" id="PTHR45527">
    <property type="entry name" value="NONRIBOSOMAL PEPTIDE SYNTHETASE"/>
    <property type="match status" value="1"/>
</dbReference>
<dbReference type="InterPro" id="IPR001242">
    <property type="entry name" value="Condensation_dom"/>
</dbReference>
<evidence type="ECO:0000313" key="7">
    <source>
        <dbReference type="Proteomes" id="UP001347146"/>
    </source>
</evidence>
<dbReference type="SUPFAM" id="SSF47336">
    <property type="entry name" value="ACP-like"/>
    <property type="match status" value="3"/>
</dbReference>
<feature type="domain" description="Carrier" evidence="5">
    <location>
        <begin position="1784"/>
        <end position="1880"/>
    </location>
</feature>
<feature type="domain" description="Carrier" evidence="5">
    <location>
        <begin position="2879"/>
        <end position="2954"/>
    </location>
</feature>
<dbReference type="InterPro" id="IPR042099">
    <property type="entry name" value="ANL_N_sf"/>
</dbReference>
<dbReference type="Proteomes" id="UP001347146">
    <property type="component" value="Unassembled WGS sequence"/>
</dbReference>
<gene>
    <name evidence="6" type="ORF">VZC37_08385</name>
</gene>
<dbReference type="NCBIfam" id="TIGR01733">
    <property type="entry name" value="AA-adenyl-dom"/>
    <property type="match status" value="3"/>
</dbReference>
<dbReference type="Pfam" id="PF00550">
    <property type="entry name" value="PP-binding"/>
    <property type="match status" value="3"/>
</dbReference>
<dbReference type="SUPFAM" id="SSF56801">
    <property type="entry name" value="Acetyl-CoA synthetase-like"/>
    <property type="match status" value="3"/>
</dbReference>
<dbReference type="Gene3D" id="3.30.300.30">
    <property type="match status" value="3"/>
</dbReference>
<evidence type="ECO:0000259" key="5">
    <source>
        <dbReference type="PROSITE" id="PS50075"/>
    </source>
</evidence>
<keyword evidence="3" id="KW-0597">Phosphoprotein</keyword>
<dbReference type="InterPro" id="IPR009081">
    <property type="entry name" value="PP-bd_ACP"/>
</dbReference>
<dbReference type="InterPro" id="IPR020806">
    <property type="entry name" value="PKS_PP-bd"/>
</dbReference>
<dbReference type="Gene3D" id="1.10.1200.10">
    <property type="entry name" value="ACP-like"/>
    <property type="match status" value="3"/>
</dbReference>
<feature type="region of interest" description="Disordered" evidence="4">
    <location>
        <begin position="2113"/>
        <end position="2138"/>
    </location>
</feature>
<organism evidence="6 7">
    <name type="scientific">Gordonia sesuvii</name>
    <dbReference type="NCBI Taxonomy" id="3116777"/>
    <lineage>
        <taxon>Bacteria</taxon>
        <taxon>Bacillati</taxon>
        <taxon>Actinomycetota</taxon>
        <taxon>Actinomycetes</taxon>
        <taxon>Mycobacteriales</taxon>
        <taxon>Gordoniaceae</taxon>
        <taxon>Gordonia</taxon>
    </lineage>
</organism>
<dbReference type="CDD" id="cd19540">
    <property type="entry name" value="LCL_NRPS-like"/>
    <property type="match status" value="1"/>
</dbReference>
<dbReference type="InterPro" id="IPR045851">
    <property type="entry name" value="AMP-bd_C_sf"/>
</dbReference>
<keyword evidence="7" id="KW-1185">Reference proteome</keyword>
<reference evidence="6 7" key="1">
    <citation type="submission" date="2024-01" db="EMBL/GenBank/DDBJ databases">
        <title>Draft genome sequence of Gordonia sp. LSe1-13.</title>
        <authorList>
            <person name="Suphannarot A."/>
            <person name="Mingma R."/>
        </authorList>
    </citation>
    <scope>NUCLEOTIDE SEQUENCE [LARGE SCALE GENOMIC DNA]</scope>
    <source>
        <strain evidence="6 7">LSe1-13</strain>
    </source>
</reference>
<dbReference type="PANTHER" id="PTHR45527:SF1">
    <property type="entry name" value="FATTY ACID SYNTHASE"/>
    <property type="match status" value="1"/>
</dbReference>
<comment type="cofactor">
    <cofactor evidence="1">
        <name>pantetheine 4'-phosphate</name>
        <dbReference type="ChEBI" id="CHEBI:47942"/>
    </cofactor>
</comment>
<dbReference type="CDD" id="cd05930">
    <property type="entry name" value="A_NRPS"/>
    <property type="match status" value="3"/>
</dbReference>
<dbReference type="PROSITE" id="PS00012">
    <property type="entry name" value="PHOSPHOPANTETHEINE"/>
    <property type="match status" value="3"/>
</dbReference>
<dbReference type="InterPro" id="IPR010071">
    <property type="entry name" value="AA_adenyl_dom"/>
</dbReference>
<dbReference type="Gene3D" id="2.30.38.10">
    <property type="entry name" value="Luciferase, Domain 3"/>
    <property type="match status" value="2"/>
</dbReference>
<dbReference type="NCBIfam" id="NF003417">
    <property type="entry name" value="PRK04813.1"/>
    <property type="match status" value="3"/>
</dbReference>
<dbReference type="Gene3D" id="3.30.559.30">
    <property type="entry name" value="Nonribosomal peptide synthetase, condensation domain"/>
    <property type="match status" value="5"/>
</dbReference>
<dbReference type="InterPro" id="IPR023213">
    <property type="entry name" value="CAT-like_dom_sf"/>
</dbReference>
<evidence type="ECO:0000313" key="6">
    <source>
        <dbReference type="EMBL" id="MEE3850349.1"/>
    </source>
</evidence>
<dbReference type="InterPro" id="IPR025110">
    <property type="entry name" value="AMP-bd_C"/>
</dbReference>
<dbReference type="InterPro" id="IPR020845">
    <property type="entry name" value="AMP-binding_CS"/>
</dbReference>
<evidence type="ECO:0000256" key="4">
    <source>
        <dbReference type="SAM" id="MobiDB-lite"/>
    </source>
</evidence>
<sequence>MTSTSLQTVPALAGQRDIYLAMQVAGDPALYNTGLYAEVDGHLDFDRLRDALVATLESAEALRAVFVDDAGDLRQRLLPADRWQLPVVDVRIDGAATAWMAEDMSRPMDVHEGPLTEMTVLHTAVDTHVIYLKVHHLVSDGVGLIHFLKAVQENYDGVPVDRAWDLSTILTADSSYRTGPAFGVDRSYWLERMSDRPTPVRLLDEELPPGKGHIHARFELPVEQMAPLRTLASQTGVRPTVLLIAAVAGFAQIRTGHEDLVFALPVTGRLDRAVRTAPSMVTSVLPLRVTAGPRDTVADLSRRIDQALYGLLAHSRFRGEDLGRALTTASERPGDRYRMFGLGVNVMSNTTRQMIGGHEFTAHALASGPVSDVEIQIQMRRKDRPAEVVLRAVESAGDQVHTIADDFRSFLAALAEDPRARLGQLAAGRPATVDDVENGSLAPPPAVLRLRDTGIDPESLSPRLFRAHVDPGTPPEAIAGIVSALVARHGALRTSLQRPIPMVWTLHTDPAEDHTIELTVADRLPDVFTAPQAIYVPASGELRIAVDAAVVDPVSARLLAVDLRTAIDDHRAGRDVEIDPVPVSMHRVASGLTAAAADPSALPTWLDILVPGGELPAPSHSESQQGPATDAASGTIRLRRRHTLSTSRPSLVGGAALGPVVLPALAQVFGPRMPAELLVDHVVDLRPAGADRTAGPWQALSPARLTLANPSPVAVPGPALDILRFGSPQVGGAVTAALAAGSAVAPSVLLGDYGLPTAHALTVAIVDEQRDAGETGWAVEVSVDPHRIADAQRVVDSIVDAVSCATDTRLVDLDDDAIARLTDRHGQIEDVWPLTPLQEGLYYQARVDTDADIYTAQFWLDFGHHLDADAVRTAARTLLATNPELRAAFVEYDGTPVQIVMAEVEPDLTVVDLAHVTAERLDGEVDAVLAADRASGFDIDRAPLWRTTLIRLPDGRDRLVVNRRFLLWDGWSGGLFVSRLLAHLNGTPVPPREASLGDYLRWIARTDDAEALTAWREHLSGYDEPSLVAPRAVAATPRPPQRIEVDLGVDASDRLRADGRTAGVTLNAVLSAALTLTLSRMLGRTDVAYGSTVAGRPTEVAGIDTVIGLFLNTVPVRTRLDPAQTVGDLLTQIQTDRVALMSYDHIGLARLQQETGHQALFDVLYVLQNFRTEDEERIQSELHDVIGEGSLDHTHYPLALVVTPGRSIRFRLEYRTDLVDASVADDFVTRFRSLLADLGSHLDEPVAALDAALPGDAPLPGPVHDLPTTTVSGLLAERAATIPEVDALVFGARRLTYAELESEVDRVAHVLHDHGVGAETVVALAIPRSIETVVALFAILRAGGAYLPLELDHPDERLLGIIADAGPAIILTRGDVADRFASATMRVPGVQVLDVERLPETVTSEWVSPAVDPDSPAYVIYTSGSTGRPKGVITPYRGLTNMQLNHREKVFEPAIAVAAAAGIDRRLRIAHTVSFAFDMSWEELLWLVEGHEVHVCDEDLRRDSAALVTYCNTHRIDVINVTPTYAAQLFSDGLLDGDHVPPLVLLGGEAVPEPVWTRLREHPHTFGYNLYGPTEYTINTLGVGTDESPTSSVGTPIWNTTAHLLDPWLRPVPRGVAGELYISGAGLARGYLGRPDQTAERFVADPFSRGGRLYRTGDLMKVRPDGNLDFLGRTDDQVKVRGHRVELGEIDAALTALPDVAASAVVATADPAAPDVKRLVAYIIPADVTAGLDFADVRRGLAADLPDYMVPTLFAVVDEFPMTVNGKLDVRALPQPQRTGVRRPPRTDLELRLCEIFADVLGLTSEASAHHGEPAQHEEPAAPECPVGIDDDFFELGGHSMAAMKLAATLRAELGAELAIRDLFEARTPAELALRARMTGSTSDIDAGPRPDRIPLSPAQERLWVLYALDPTDVSYHYGHVVRLGARVDDTALRAAVRDVLERHESLRTVIDDSDGEPLQRVLAVDEIPDVVEVGDIHATAIDGGDIQGGELETDVQATVTARARDFLTRPFDLRCAPPIRVRLDRLATADRHGAGVLTIAMHHIATDEWSDRPLLTDLTVAYAARVAGMSPEFTPLPVQYADYALWQHRRIAESGDTQLDYWAQTLADLPEELDLPRDRPRRPGSVGPAATATSTVDAGTRARLAEVSRTAGASMFMLLQAAVATLLYRDGAGADIPLGTPVSGRNDPALDDLVGFFVGTQVLRTDLTGHPRFDELLERVRVLDLAAFDNADVPFQQIVERISPPRVTGRNPLFQVTVGYLPLDAVPGEFLGAPATFEPLTAVAAKFDLAFTFVDVIATGELTIGLEYATDMFDAATADRLLARLGAVLDAVAGDPRVRIDAIGVLPSAETAAIRAAESGPAEMSGGGTVIDLLRSAAHDHADRIALCDTVGGQLTYRELDRVAERVAAAIVGHGVGPESVVAVIAERGVTQLAALHGVLRAGAAYLPIDTDLPADRVAFMIADGSPAVVIVDDTPAAAALVPTELPTLSLTSDGVVAMAADEAPTSPIAAPRPDNPAYVIYTSGSTGRPKGVVVTHHNLVNVLRWRWESMPGGTFGPDHRVLVKTPVGFDGAVWELLMPFVTGASAVIAEPGAQRDPARQAQIIAEYGVTTAVFVPSLLDIFVDLVPSVPTLRHIIAGGEALSTELAARVHSHAPGLELINAYGPTETTVVVTDFVAEPHASTRTVPIGVPIAGTDLIVLDHTLQRVPDGTVGELYVRGTALARGYHARHSLTATSFIADPTGDVPGARAYRTGDLVRRRDGVLEYVGRSDTQVKVRGNRIELGEIESALRALPHIAAAAVAVDGDRLLGWVVAEREHVADDADIVAGVTAQLAATMPGYMIPAPIVVLDELPLNHTGKLDRLALPMPTAATAAGTEPRSDLEADLAEIFGAALGSTVRDVHANFFALGGHSLLAIKVTNLVRATLGYEVGLKTVFDHPTVAGLAAQLSSSAGVLTTAIELGRRTDPTPVLSFGQEQMLTLHAVSGPTSTYNVPMLWRPGGPDGREPIDHPALRAAVADVVRRHEVLRTRYPDQRPEIVETPDVVVTHAADAAELFATGAHPFDLDREIPIRVSATDDIAVVTIHHIATDEWSAAPLRADLDTAYVARRSGHAPAWDELPLQYADFAAWQREVVSGEQRDTQLDFWRDALAGSPEELTLPYDRPRPPRPSGRGDGVFLALPGDLVRSLRRLADTTGTSMFMIVQAAVAVLLSRLAGGSDIPLGTPVTIRNDTRLDRLVGFFLNTVVLRTDVSGNPSATELLNRIRAADLAALDHRDIPFEQVVEAVGAARSAALNPLFQTMIVYVDGRLPATGDGTTPPPPTTAKFDLSFDFTEDTSGDEPRVGGVIEYSTDLFDRATVEAMSRRLLRILEFVASEPDAPLRGLDIRVPTELREDHCPAAAPSTFPDLLDHVVGRDRTAPALRGADGTRTFGELDDRVRTIAGRLVDAGIGPEDVVAVSLPRGVRALETIFAVLYAGAAYLPIEPGTPHDRVEAMLSIARPARIVDGLDDPLLAPADGPVPGGEFHRARRLLPDHPAYVIFTSGSTGTPKGVVVPHRGLTNLFASHRRILHAPTRARTGRDRLRVGHAWSLAFDASWQPQLWLLDGHEISIVDDDTQRDAQALAAQLTAESWDFLELTPSHLRQLDGAEASMAAIGFGGEAVPPAQWQQLRELSGSDAYNLYGPTEATVDALVARAADAAHPIVGEPVDGTTAYVLDAYLLPLPDGVDGELYLAGAGLARGYLGRGELTAERFVADPFARDGSRMYRTGDTVRRNADGRLEYRGRGDDQVKIRGFRVEPGEVEAALTAMDGVDAALAVARSGRLIGYVVTGNDAEVQPSELRARLRGVLPDYMVPSAIVALSGFPELPNGKIDRRALPEPELDTVIRTPETPVQQSICAAIADVVDVPRDRVGLDEDFGELGGDSIVAMQLVARLRSEGFTVSPRDVMTHRTAAELATAIGAPSATAPQALPDITSGEVPATPIVRWLESLVTDERVRSHRTDPAELIRGFHQSALLRVPADLDHTLLQKSLAVLVARHHMLRARLVAETPWRFEVPDRVSGPLLVRETDRDIEAVARRARARLDPRAGVMLSAVWVDLGDEPGRLLLAIHHLVVDGVSWRSLVPELLAIYTQLGEGVDEPALPPAPTAFAAWAGELVDLDRSGELQVWHDVVDVDGPSRVFTRPLDPTIDRQGSARRHRVDIDPALAARLLGDVPAALGAGVDDVLLGAFGDAVGAPTLVDLEGHGREEHLVPGADLNGTVGWFTAVHPVQVGGAGTAGEQIRLLVSQRADLPDGGIGYGLLRYLDGHELPGAAIEFNYLGRYRSFEFGDWGMAPESAEIGPDDAMPAGYGLIIDVTTLDGPEGTRMQATWTYQPGMADPTLIEDLARAWVATLHAVADEVVGP</sequence>
<accession>A0ABU7MB63</accession>
<feature type="region of interest" description="Disordered" evidence="4">
    <location>
        <begin position="613"/>
        <end position="635"/>
    </location>
</feature>
<evidence type="ECO:0000256" key="2">
    <source>
        <dbReference type="ARBA" id="ARBA00022450"/>
    </source>
</evidence>
<comment type="caution">
    <text evidence="6">The sequence shown here is derived from an EMBL/GenBank/DDBJ whole genome shotgun (WGS) entry which is preliminary data.</text>
</comment>
<evidence type="ECO:0000256" key="1">
    <source>
        <dbReference type="ARBA" id="ARBA00001957"/>
    </source>
</evidence>
<dbReference type="EMBL" id="JAZDUF010000002">
    <property type="protein sequence ID" value="MEE3850349.1"/>
    <property type="molecule type" value="Genomic_DNA"/>
</dbReference>
<dbReference type="InterPro" id="IPR000873">
    <property type="entry name" value="AMP-dep_synth/lig_dom"/>
</dbReference>
<dbReference type="Gene3D" id="3.40.50.980">
    <property type="match status" value="4"/>
</dbReference>
<dbReference type="Pfam" id="PF13193">
    <property type="entry name" value="AMP-binding_C"/>
    <property type="match status" value="3"/>
</dbReference>
<proteinExistence type="predicted"/>
<dbReference type="InterPro" id="IPR036736">
    <property type="entry name" value="ACP-like_sf"/>
</dbReference>
<keyword evidence="2" id="KW-0596">Phosphopantetheine</keyword>
<dbReference type="Gene3D" id="3.30.559.10">
    <property type="entry name" value="Chloramphenicol acetyltransferase-like domain"/>
    <property type="match status" value="5"/>
</dbReference>
<dbReference type="SUPFAM" id="SSF52777">
    <property type="entry name" value="CoA-dependent acyltransferases"/>
    <property type="match status" value="11"/>
</dbReference>